<evidence type="ECO:0000256" key="2">
    <source>
        <dbReference type="ARBA" id="ARBA00022801"/>
    </source>
</evidence>
<feature type="domain" description="Isochorismatase-like" evidence="3">
    <location>
        <begin position="5"/>
        <end position="177"/>
    </location>
</feature>
<name>A0A2T4L1F1_9STAP</name>
<evidence type="ECO:0000313" key="5">
    <source>
        <dbReference type="EMBL" id="PTF15640.1"/>
    </source>
</evidence>
<comment type="similarity">
    <text evidence="1">Belongs to the isochorismatase family.</text>
</comment>
<dbReference type="GO" id="GO:0016787">
    <property type="term" value="F:hydrolase activity"/>
    <property type="evidence" value="ECO:0007669"/>
    <property type="project" value="UniProtKB-KW"/>
</dbReference>
<dbReference type="AlphaFoldDB" id="A0A2T4L1F1"/>
<dbReference type="RefSeq" id="WP_107506033.1">
    <property type="nucleotide sequence ID" value="NZ_CP130489.1"/>
</dbReference>
<evidence type="ECO:0000313" key="6">
    <source>
        <dbReference type="Proteomes" id="UP000242547"/>
    </source>
</evidence>
<comment type="caution">
    <text evidence="5">The sequence shown here is derived from an EMBL/GenBank/DDBJ whole genome shotgun (WGS) entry which is preliminary data.</text>
</comment>
<evidence type="ECO:0000256" key="1">
    <source>
        <dbReference type="ARBA" id="ARBA00006336"/>
    </source>
</evidence>
<sequence>MTKKALIVVDYSYDFIADDGRLTCGKPGQAIEDFIVRRLEKYHSNYEDIFFMMDLHYEDDLYHPESKLFPPHNIEGTSGRELYGKVKTFYNENKTNQTIHFLDKRRYDSFYGTPLDSLLRERDVTALEIVGVCTDICIFHTAVSAYNLGYDITIPKDGVASFNENGHNYALSHFVNSLGAEVEVSN</sequence>
<dbReference type="EMBL" id="PYZL01000033">
    <property type="protein sequence ID" value="PTE73376.1"/>
    <property type="molecule type" value="Genomic_DNA"/>
</dbReference>
<accession>A0A2T4L1F1</accession>
<dbReference type="InterPro" id="IPR000868">
    <property type="entry name" value="Isochorismatase-like_dom"/>
</dbReference>
<protein>
    <submittedName>
        <fullName evidence="5">Isochorismatase</fullName>
    </submittedName>
</protein>
<dbReference type="Proteomes" id="UP000243350">
    <property type="component" value="Unassembled WGS sequence"/>
</dbReference>
<dbReference type="InterPro" id="IPR050272">
    <property type="entry name" value="Isochorismatase-like_hydrls"/>
</dbReference>
<dbReference type="PANTHER" id="PTHR43540">
    <property type="entry name" value="PEROXYUREIDOACRYLATE/UREIDOACRYLATE AMIDOHYDROLASE-RELATED"/>
    <property type="match status" value="1"/>
</dbReference>
<organism evidence="5 7">
    <name type="scientific">Staphylococcus devriesei</name>
    <dbReference type="NCBI Taxonomy" id="586733"/>
    <lineage>
        <taxon>Bacteria</taxon>
        <taxon>Bacillati</taxon>
        <taxon>Bacillota</taxon>
        <taxon>Bacilli</taxon>
        <taxon>Bacillales</taxon>
        <taxon>Staphylococcaceae</taxon>
        <taxon>Staphylococcus</taxon>
    </lineage>
</organism>
<dbReference type="EMBL" id="PYZH01000030">
    <property type="protein sequence ID" value="PTF15640.1"/>
    <property type="molecule type" value="Genomic_DNA"/>
</dbReference>
<dbReference type="Gene3D" id="3.40.50.850">
    <property type="entry name" value="Isochorismatase-like"/>
    <property type="match status" value="1"/>
</dbReference>
<reference evidence="5" key="2">
    <citation type="submission" date="2018-03" db="EMBL/GenBank/DDBJ databases">
        <authorList>
            <person name="Keele B.F."/>
        </authorList>
    </citation>
    <scope>NUCLEOTIDE SEQUENCE</scope>
    <source>
        <strain evidence="5">SNUC 4143</strain>
        <strain evidence="4">SNUC 761</strain>
    </source>
</reference>
<evidence type="ECO:0000313" key="7">
    <source>
        <dbReference type="Proteomes" id="UP000243350"/>
    </source>
</evidence>
<dbReference type="PANTHER" id="PTHR43540:SF10">
    <property type="entry name" value="ISOCHORISMATASE"/>
    <property type="match status" value="1"/>
</dbReference>
<dbReference type="Pfam" id="PF00857">
    <property type="entry name" value="Isochorismatase"/>
    <property type="match status" value="1"/>
</dbReference>
<dbReference type="SUPFAM" id="SSF52499">
    <property type="entry name" value="Isochorismatase-like hydrolases"/>
    <property type="match status" value="1"/>
</dbReference>
<keyword evidence="2" id="KW-0378">Hydrolase</keyword>
<dbReference type="InterPro" id="IPR036380">
    <property type="entry name" value="Isochorismatase-like_sf"/>
</dbReference>
<proteinExistence type="inferred from homology"/>
<dbReference type="Proteomes" id="UP000242547">
    <property type="component" value="Unassembled WGS sequence"/>
</dbReference>
<dbReference type="CDD" id="cd00431">
    <property type="entry name" value="cysteine_hydrolases"/>
    <property type="match status" value="1"/>
</dbReference>
<evidence type="ECO:0000259" key="3">
    <source>
        <dbReference type="Pfam" id="PF00857"/>
    </source>
</evidence>
<evidence type="ECO:0000313" key="4">
    <source>
        <dbReference type="EMBL" id="PTE73376.1"/>
    </source>
</evidence>
<reference evidence="6 7" key="1">
    <citation type="journal article" date="2016" name="Front. Microbiol.">
        <title>Comprehensive Phylogenetic Analysis of Bovine Non-aureus Staphylococci Species Based on Whole-Genome Sequencing.</title>
        <authorList>
            <person name="Naushad S."/>
            <person name="Barkema H.W."/>
            <person name="Luby C."/>
            <person name="Condas L.A."/>
            <person name="Nobrega D.B."/>
            <person name="Carson D.A."/>
            <person name="De Buck J."/>
        </authorList>
    </citation>
    <scope>NUCLEOTIDE SEQUENCE [LARGE SCALE GENOMIC DNA]</scope>
    <source>
        <strain evidence="5 7">SNUC 4143</strain>
        <strain evidence="4 6">SNUC 761</strain>
    </source>
</reference>
<gene>
    <name evidence="4" type="ORF">BUY44_06200</name>
    <name evidence="5" type="ORF">BUY48_06215</name>
</gene>